<name>A0AAN6DR79_9EURO</name>
<dbReference type="GO" id="GO:0140673">
    <property type="term" value="P:transcription elongation-coupled chromatin remodeling"/>
    <property type="evidence" value="ECO:0007669"/>
    <property type="project" value="TreeGrafter"/>
</dbReference>
<dbReference type="InterPro" id="IPR048666">
    <property type="entry name" value="RedAm-like_C"/>
</dbReference>
<dbReference type="GO" id="GO:0003677">
    <property type="term" value="F:DNA binding"/>
    <property type="evidence" value="ECO:0007669"/>
    <property type="project" value="TreeGrafter"/>
</dbReference>
<dbReference type="Gene3D" id="3.40.50.720">
    <property type="entry name" value="NAD(P)-binding Rossmann-like Domain"/>
    <property type="match status" value="1"/>
</dbReference>
<dbReference type="InterPro" id="IPR051265">
    <property type="entry name" value="HIBADH-related_NP60_sf"/>
</dbReference>
<dbReference type="InterPro" id="IPR015815">
    <property type="entry name" value="HIBADH-related"/>
</dbReference>
<keyword evidence="5" id="KW-1185">Reference proteome</keyword>
<dbReference type="InterPro" id="IPR006115">
    <property type="entry name" value="6PGDH_NADP-bd"/>
</dbReference>
<dbReference type="PANTHER" id="PTHR43580">
    <property type="entry name" value="OXIDOREDUCTASE GLYR1-RELATED"/>
    <property type="match status" value="1"/>
</dbReference>
<dbReference type="Pfam" id="PF03446">
    <property type="entry name" value="NAD_binding_2"/>
    <property type="match status" value="1"/>
</dbReference>
<evidence type="ECO:0008006" key="6">
    <source>
        <dbReference type="Google" id="ProtNLM"/>
    </source>
</evidence>
<dbReference type="Proteomes" id="UP001203852">
    <property type="component" value="Unassembled WGS sequence"/>
</dbReference>
<dbReference type="GO" id="GO:0016491">
    <property type="term" value="F:oxidoreductase activity"/>
    <property type="evidence" value="ECO:0007669"/>
    <property type="project" value="UniProtKB-KW"/>
</dbReference>
<evidence type="ECO:0000259" key="2">
    <source>
        <dbReference type="Pfam" id="PF03446"/>
    </source>
</evidence>
<dbReference type="InterPro" id="IPR013328">
    <property type="entry name" value="6PGD_dom2"/>
</dbReference>
<dbReference type="SUPFAM" id="SSF51735">
    <property type="entry name" value="NAD(P)-binding Rossmann-fold domains"/>
    <property type="match status" value="1"/>
</dbReference>
<dbReference type="GO" id="GO:0031491">
    <property type="term" value="F:nucleosome binding"/>
    <property type="evidence" value="ECO:0007669"/>
    <property type="project" value="TreeGrafter"/>
</dbReference>
<feature type="domain" description="6-phosphogluconate dehydrogenase NADP-binding" evidence="2">
    <location>
        <begin position="10"/>
        <end position="122"/>
    </location>
</feature>
<evidence type="ECO:0000313" key="5">
    <source>
        <dbReference type="Proteomes" id="UP001203852"/>
    </source>
</evidence>
<gene>
    <name evidence="4" type="ORF">EDD36DRAFT_329506</name>
</gene>
<dbReference type="EMBL" id="MU404358">
    <property type="protein sequence ID" value="KAI1610588.1"/>
    <property type="molecule type" value="Genomic_DNA"/>
</dbReference>
<dbReference type="GO" id="GO:0050661">
    <property type="term" value="F:NADP binding"/>
    <property type="evidence" value="ECO:0007669"/>
    <property type="project" value="InterPro"/>
</dbReference>
<organism evidence="4 5">
    <name type="scientific">Exophiala viscosa</name>
    <dbReference type="NCBI Taxonomy" id="2486360"/>
    <lineage>
        <taxon>Eukaryota</taxon>
        <taxon>Fungi</taxon>
        <taxon>Dikarya</taxon>
        <taxon>Ascomycota</taxon>
        <taxon>Pezizomycotina</taxon>
        <taxon>Eurotiomycetes</taxon>
        <taxon>Chaetothyriomycetidae</taxon>
        <taxon>Chaetothyriales</taxon>
        <taxon>Herpotrichiellaceae</taxon>
        <taxon>Exophiala</taxon>
    </lineage>
</organism>
<proteinExistence type="predicted"/>
<protein>
    <recommendedName>
        <fullName evidence="6">6-phosphogluconate dehydrogenase NADP-binding domain-containing protein</fullName>
    </recommendedName>
</protein>
<evidence type="ECO:0000313" key="4">
    <source>
        <dbReference type="EMBL" id="KAI1610588.1"/>
    </source>
</evidence>
<dbReference type="InterPro" id="IPR036291">
    <property type="entry name" value="NAD(P)-bd_dom_sf"/>
</dbReference>
<dbReference type="PANTHER" id="PTHR43580:SF2">
    <property type="entry name" value="CYTOKINE-LIKE NUCLEAR FACTOR N-PAC"/>
    <property type="match status" value="1"/>
</dbReference>
<sequence>MATYHEQFSVSVLGMGSMGSAIARVFLKHGWRTTIWNRTTSKTVPLVELGASAASSAAECIAASKLIILLLTDTEAFQHVAKGLEPSSCRGRVLLDYMTATASQVSETQRTAREILGFDAYVHGAIMTMPPFVEDPTAMIFYSGDNKAYTEEDQTDGAAGMASAVKLIGKAIWIDDDPASSALQDVMVLTHWYTFASGFLQTAALLKKTKQFKPHSKSMQRFWADFVRPFYDALFMQFEDVARQIDEEDYVSRGDGALINLHLHAIESLIKAYEDKNISVALLTPMRDLFAKAVTNGHGDEEIGGILPLL</sequence>
<dbReference type="Pfam" id="PF21761">
    <property type="entry name" value="RedAm-like_C"/>
    <property type="match status" value="1"/>
</dbReference>
<dbReference type="GO" id="GO:0000785">
    <property type="term" value="C:chromatin"/>
    <property type="evidence" value="ECO:0007669"/>
    <property type="project" value="TreeGrafter"/>
</dbReference>
<comment type="caution">
    <text evidence="4">The sequence shown here is derived from an EMBL/GenBank/DDBJ whole genome shotgun (WGS) entry which is preliminary data.</text>
</comment>
<keyword evidence="1" id="KW-0560">Oxidoreductase</keyword>
<accession>A0AAN6DR79</accession>
<dbReference type="Gene3D" id="1.10.1040.10">
    <property type="entry name" value="N-(1-d-carboxylethyl)-l-norvaline Dehydrogenase, domain 2"/>
    <property type="match status" value="1"/>
</dbReference>
<evidence type="ECO:0000259" key="3">
    <source>
        <dbReference type="Pfam" id="PF21761"/>
    </source>
</evidence>
<evidence type="ECO:0000256" key="1">
    <source>
        <dbReference type="ARBA" id="ARBA00023002"/>
    </source>
</evidence>
<reference evidence="4" key="1">
    <citation type="journal article" date="2022" name="bioRxiv">
        <title>Deciphering the potential niche of two novel black yeast fungi from a biological soil crust based on their genomes, phenotypes, and melanin regulation.</title>
        <authorList>
            <consortium name="DOE Joint Genome Institute"/>
            <person name="Carr E.C."/>
            <person name="Barton Q."/>
            <person name="Grambo S."/>
            <person name="Sullivan M."/>
            <person name="Renfro C.M."/>
            <person name="Kuo A."/>
            <person name="Pangilinan J."/>
            <person name="Lipzen A."/>
            <person name="Keymanesh K."/>
            <person name="Savage E."/>
            <person name="Barry K."/>
            <person name="Grigoriev I.V."/>
            <person name="Riekhof W.R."/>
            <person name="Harris S.S."/>
        </authorList>
    </citation>
    <scope>NUCLEOTIDE SEQUENCE</scope>
    <source>
        <strain evidence="4">JF 03-4F</strain>
    </source>
</reference>
<dbReference type="AlphaFoldDB" id="A0AAN6DR79"/>
<dbReference type="PIRSF" id="PIRSF000103">
    <property type="entry name" value="HIBADH"/>
    <property type="match status" value="1"/>
</dbReference>
<feature type="domain" description="NADPH-dependent reductive aminase-like C-terminal" evidence="3">
    <location>
        <begin position="177"/>
        <end position="304"/>
    </location>
</feature>